<evidence type="ECO:0000313" key="3">
    <source>
        <dbReference type="Proteomes" id="UP000665561"/>
    </source>
</evidence>
<organism evidence="2 3">
    <name type="scientific">Paenibacillus glycinis</name>
    <dbReference type="NCBI Taxonomy" id="2697035"/>
    <lineage>
        <taxon>Bacteria</taxon>
        <taxon>Bacillati</taxon>
        <taxon>Bacillota</taxon>
        <taxon>Bacilli</taxon>
        <taxon>Bacillales</taxon>
        <taxon>Paenibacillaceae</taxon>
        <taxon>Paenibacillus</taxon>
    </lineage>
</organism>
<evidence type="ECO:0000259" key="1">
    <source>
        <dbReference type="Pfam" id="PF01345"/>
    </source>
</evidence>
<accession>A0ABW9XNN1</accession>
<proteinExistence type="predicted"/>
<dbReference type="PANTHER" id="PTHR34819:SF3">
    <property type="entry name" value="CELL SURFACE PROTEIN"/>
    <property type="match status" value="1"/>
</dbReference>
<name>A0ABW9XNN1_9BACL</name>
<protein>
    <submittedName>
        <fullName evidence="2">DUF11 domain-containing protein</fullName>
    </submittedName>
</protein>
<reference evidence="2 3" key="1">
    <citation type="submission" date="2020-01" db="EMBL/GenBank/DDBJ databases">
        <title>Paenibacillus soybeanensis sp. nov. isolated from the nodules of soybean (Glycine max(L.) Merr).</title>
        <authorList>
            <person name="Wang H."/>
        </authorList>
    </citation>
    <scope>NUCLEOTIDE SEQUENCE [LARGE SCALE GENOMIC DNA]</scope>
    <source>
        <strain evidence="2 3">T1</strain>
    </source>
</reference>
<dbReference type="EMBL" id="JAAAMV010000005">
    <property type="protein sequence ID" value="NBD24234.1"/>
    <property type="molecule type" value="Genomic_DNA"/>
</dbReference>
<sequence>MNRSLSHEHTPPSVTQSANSTELTIGGTIVFTFAISNPGTAPLARAVLRDMLPAELSFAENSVTVGGAAAPGVDPESGIPVGPVAPKASVSVLFAAIAVREPQNLIAVNLADLSFEFVAEDGLTVPGTAQSNPITLMINEEEE</sequence>
<keyword evidence="3" id="KW-1185">Reference proteome</keyword>
<dbReference type="Proteomes" id="UP000665561">
    <property type="component" value="Unassembled WGS sequence"/>
</dbReference>
<dbReference type="PANTHER" id="PTHR34819">
    <property type="entry name" value="LARGE CYSTEINE-RICH PERIPLASMIC PROTEIN OMCB"/>
    <property type="match status" value="1"/>
</dbReference>
<evidence type="ECO:0000313" key="2">
    <source>
        <dbReference type="EMBL" id="NBD24234.1"/>
    </source>
</evidence>
<dbReference type="Pfam" id="PF01345">
    <property type="entry name" value="DUF11"/>
    <property type="match status" value="1"/>
</dbReference>
<dbReference type="InterPro" id="IPR051172">
    <property type="entry name" value="Chlamydia_OmcB"/>
</dbReference>
<gene>
    <name evidence="2" type="ORF">GT019_10135</name>
</gene>
<dbReference type="InterPro" id="IPR001434">
    <property type="entry name" value="OmcB-like_DUF11"/>
</dbReference>
<feature type="domain" description="DUF11" evidence="1">
    <location>
        <begin position="13"/>
        <end position="101"/>
    </location>
</feature>
<comment type="caution">
    <text evidence="2">The sequence shown here is derived from an EMBL/GenBank/DDBJ whole genome shotgun (WGS) entry which is preliminary data.</text>
</comment>
<dbReference type="InterPro" id="IPR047589">
    <property type="entry name" value="DUF11_rpt"/>
</dbReference>
<dbReference type="NCBIfam" id="TIGR01451">
    <property type="entry name" value="B_ant_repeat"/>
    <property type="match status" value="1"/>
</dbReference>
<dbReference type="RefSeq" id="WP_161743036.1">
    <property type="nucleotide sequence ID" value="NZ_JAAAMV010000005.1"/>
</dbReference>